<evidence type="ECO:0000259" key="1">
    <source>
        <dbReference type="Pfam" id="PF05685"/>
    </source>
</evidence>
<dbReference type="PANTHER" id="PTHR34107:SF4">
    <property type="entry name" value="SLL1222 PROTEIN"/>
    <property type="match status" value="1"/>
</dbReference>
<keyword evidence="2" id="KW-0255">Endonuclease</keyword>
<keyword evidence="2" id="KW-0378">Hydrolase</keyword>
<proteinExistence type="predicted"/>
<name>A0A921LEG9_9FIRM</name>
<evidence type="ECO:0000313" key="2">
    <source>
        <dbReference type="EMBL" id="HJF94253.1"/>
    </source>
</evidence>
<feature type="domain" description="Putative restriction endonuclease" evidence="1">
    <location>
        <begin position="35"/>
        <end position="176"/>
    </location>
</feature>
<dbReference type="Pfam" id="PF05685">
    <property type="entry name" value="Uma2"/>
    <property type="match status" value="1"/>
</dbReference>
<dbReference type="SUPFAM" id="SSF52980">
    <property type="entry name" value="Restriction endonuclease-like"/>
    <property type="match status" value="1"/>
</dbReference>
<reference evidence="2" key="1">
    <citation type="journal article" date="2021" name="PeerJ">
        <title>Extensive microbial diversity within the chicken gut microbiome revealed by metagenomics and culture.</title>
        <authorList>
            <person name="Gilroy R."/>
            <person name="Ravi A."/>
            <person name="Getino M."/>
            <person name="Pursley I."/>
            <person name="Horton D.L."/>
            <person name="Alikhan N.F."/>
            <person name="Baker D."/>
            <person name="Gharbi K."/>
            <person name="Hall N."/>
            <person name="Watson M."/>
            <person name="Adriaenssens E.M."/>
            <person name="Foster-Nyarko E."/>
            <person name="Jarju S."/>
            <person name="Secka A."/>
            <person name="Antonio M."/>
            <person name="Oren A."/>
            <person name="Chaudhuri R.R."/>
            <person name="La Ragione R."/>
            <person name="Hildebrand F."/>
            <person name="Pallen M.J."/>
        </authorList>
    </citation>
    <scope>NUCLEOTIDE SEQUENCE</scope>
    <source>
        <strain evidence="2">ChiSjej5B23-16112</strain>
    </source>
</reference>
<keyword evidence="2" id="KW-0540">Nuclease</keyword>
<reference evidence="2" key="2">
    <citation type="submission" date="2021-09" db="EMBL/GenBank/DDBJ databases">
        <authorList>
            <person name="Gilroy R."/>
        </authorList>
    </citation>
    <scope>NUCLEOTIDE SEQUENCE</scope>
    <source>
        <strain evidence="2">ChiSjej5B23-16112</strain>
    </source>
</reference>
<protein>
    <submittedName>
        <fullName evidence="2">Uma2 family endonuclease</fullName>
    </submittedName>
</protein>
<dbReference type="InterPro" id="IPR008538">
    <property type="entry name" value="Uma2"/>
</dbReference>
<comment type="caution">
    <text evidence="2">The sequence shown here is derived from an EMBL/GenBank/DDBJ whole genome shotgun (WGS) entry which is preliminary data.</text>
</comment>
<evidence type="ECO:0000313" key="3">
    <source>
        <dbReference type="Proteomes" id="UP000769156"/>
    </source>
</evidence>
<dbReference type="InterPro" id="IPR012296">
    <property type="entry name" value="Nuclease_put_TT1808"/>
</dbReference>
<sequence length="213" mass="24647">MSSFYEELEKRGEELGMAREEMALYAAKRQGEFTVEDYRRLPDEVRAELIDGELIYMEAPGYTHQELIMELSVELVNYIRANKGSCRVVQFPLDVQLDCDDRTMVQPDLIIICDEKKIVRKGIYGAPDLCIEILSPSTRKKDCTLKVQKYMNAGVREYWIVDPDKKAVITYRFEGEDIPGISMYTFQDKVPVGIFEGSLEIDFQEILGRLRFC</sequence>
<dbReference type="InterPro" id="IPR011335">
    <property type="entry name" value="Restrct_endonuc-II-like"/>
</dbReference>
<dbReference type="CDD" id="cd06260">
    <property type="entry name" value="DUF820-like"/>
    <property type="match status" value="1"/>
</dbReference>
<organism evidence="2 3">
    <name type="scientific">Lachnoclostridium phocaeense</name>
    <dbReference type="NCBI Taxonomy" id="1871021"/>
    <lineage>
        <taxon>Bacteria</taxon>
        <taxon>Bacillati</taxon>
        <taxon>Bacillota</taxon>
        <taxon>Clostridia</taxon>
        <taxon>Lachnospirales</taxon>
        <taxon>Lachnospiraceae</taxon>
    </lineage>
</organism>
<dbReference type="EMBL" id="DYVY01000090">
    <property type="protein sequence ID" value="HJF94253.1"/>
    <property type="molecule type" value="Genomic_DNA"/>
</dbReference>
<accession>A0A921LEG9</accession>
<dbReference type="AlphaFoldDB" id="A0A921LEG9"/>
<gene>
    <name evidence="2" type="ORF">K8V82_05610</name>
</gene>
<dbReference type="GO" id="GO:0004519">
    <property type="term" value="F:endonuclease activity"/>
    <property type="evidence" value="ECO:0007669"/>
    <property type="project" value="UniProtKB-KW"/>
</dbReference>
<dbReference type="Gene3D" id="3.90.1570.10">
    <property type="entry name" value="tt1808, chain A"/>
    <property type="match status" value="1"/>
</dbReference>
<dbReference type="PANTHER" id="PTHR34107">
    <property type="entry name" value="SLL0198 PROTEIN-RELATED"/>
    <property type="match status" value="1"/>
</dbReference>
<dbReference type="Proteomes" id="UP000769156">
    <property type="component" value="Unassembled WGS sequence"/>
</dbReference>